<proteinExistence type="predicted"/>
<feature type="non-terminal residue" evidence="1">
    <location>
        <position position="119"/>
    </location>
</feature>
<keyword evidence="2" id="KW-1185">Reference proteome</keyword>
<gene>
    <name evidence="1" type="ORF">RPERSI_LOCUS33006</name>
</gene>
<protein>
    <submittedName>
        <fullName evidence="1">24553_t:CDS:1</fullName>
    </submittedName>
</protein>
<comment type="caution">
    <text evidence="1">The sequence shown here is derived from an EMBL/GenBank/DDBJ whole genome shotgun (WGS) entry which is preliminary data.</text>
</comment>
<reference evidence="1" key="1">
    <citation type="submission" date="2021-06" db="EMBL/GenBank/DDBJ databases">
        <authorList>
            <person name="Kallberg Y."/>
            <person name="Tangrot J."/>
            <person name="Rosling A."/>
        </authorList>
    </citation>
    <scope>NUCLEOTIDE SEQUENCE</scope>
    <source>
        <strain evidence="1">MA461A</strain>
    </source>
</reference>
<sequence length="119" mass="13971">EKLLQESEAKKKLESLNSQLETEKSNLEEELQNERSLVIDKEEILKQTRQRELDLEDEVKELNNELEEIVGKCEQLSQSKKILESKMQDRGLLDVQAQLLTQQEVKNNQKEIIQLEHSN</sequence>
<feature type="non-terminal residue" evidence="1">
    <location>
        <position position="1"/>
    </location>
</feature>
<evidence type="ECO:0000313" key="1">
    <source>
        <dbReference type="EMBL" id="CAG8843965.1"/>
    </source>
</evidence>
<name>A0ACA9SMD1_9GLOM</name>
<dbReference type="Proteomes" id="UP000789920">
    <property type="component" value="Unassembled WGS sequence"/>
</dbReference>
<organism evidence="1 2">
    <name type="scientific">Racocetra persica</name>
    <dbReference type="NCBI Taxonomy" id="160502"/>
    <lineage>
        <taxon>Eukaryota</taxon>
        <taxon>Fungi</taxon>
        <taxon>Fungi incertae sedis</taxon>
        <taxon>Mucoromycota</taxon>
        <taxon>Glomeromycotina</taxon>
        <taxon>Glomeromycetes</taxon>
        <taxon>Diversisporales</taxon>
        <taxon>Gigasporaceae</taxon>
        <taxon>Racocetra</taxon>
    </lineage>
</organism>
<dbReference type="EMBL" id="CAJVQC010140509">
    <property type="protein sequence ID" value="CAG8843965.1"/>
    <property type="molecule type" value="Genomic_DNA"/>
</dbReference>
<accession>A0ACA9SMD1</accession>
<evidence type="ECO:0000313" key="2">
    <source>
        <dbReference type="Proteomes" id="UP000789920"/>
    </source>
</evidence>